<evidence type="ECO:0000313" key="3">
    <source>
        <dbReference type="Proteomes" id="UP000198609"/>
    </source>
</evidence>
<dbReference type="Gene3D" id="1.20.1250.20">
    <property type="entry name" value="MFS general substrate transporter like domains"/>
    <property type="match status" value="1"/>
</dbReference>
<keyword evidence="3" id="KW-1185">Reference proteome</keyword>
<dbReference type="SUPFAM" id="SSF103473">
    <property type="entry name" value="MFS general substrate transporter"/>
    <property type="match status" value="1"/>
</dbReference>
<dbReference type="EMBL" id="FNST01000002">
    <property type="protein sequence ID" value="SED39689.1"/>
    <property type="molecule type" value="Genomic_DNA"/>
</dbReference>
<proteinExistence type="predicted"/>
<evidence type="ECO:0008006" key="4">
    <source>
        <dbReference type="Google" id="ProtNLM"/>
    </source>
</evidence>
<keyword evidence="1" id="KW-0472">Membrane</keyword>
<feature type="transmembrane region" description="Helical" evidence="1">
    <location>
        <begin position="20"/>
        <end position="45"/>
    </location>
</feature>
<organism evidence="2 3">
    <name type="scientific">Streptomyces melanosporofaciens</name>
    <dbReference type="NCBI Taxonomy" id="67327"/>
    <lineage>
        <taxon>Bacteria</taxon>
        <taxon>Bacillati</taxon>
        <taxon>Actinomycetota</taxon>
        <taxon>Actinomycetes</taxon>
        <taxon>Kitasatosporales</taxon>
        <taxon>Streptomycetaceae</taxon>
        <taxon>Streptomyces</taxon>
        <taxon>Streptomyces violaceusniger group</taxon>
    </lineage>
</organism>
<gene>
    <name evidence="2" type="ORF">SAMN04490356_8278</name>
</gene>
<keyword evidence="1" id="KW-1133">Transmembrane helix</keyword>
<dbReference type="InterPro" id="IPR036259">
    <property type="entry name" value="MFS_trans_sf"/>
</dbReference>
<evidence type="ECO:0000313" key="2">
    <source>
        <dbReference type="EMBL" id="SED39689.1"/>
    </source>
</evidence>
<sequence>MYAFSPVVGRLADRFGPMPIAVAGQAIHLASALLSGLGHASIALVPLMNAIGFGGLNAFAATLVLPVIIFSVVLARTQRRAEPGAARA</sequence>
<keyword evidence="1" id="KW-0812">Transmembrane</keyword>
<dbReference type="AlphaFoldDB" id="A0A1H5ABF0"/>
<feature type="transmembrane region" description="Helical" evidence="1">
    <location>
        <begin position="51"/>
        <end position="75"/>
    </location>
</feature>
<name>A0A1H5ABF0_STRMJ</name>
<evidence type="ECO:0000256" key="1">
    <source>
        <dbReference type="SAM" id="Phobius"/>
    </source>
</evidence>
<accession>A0A1H5ABF0</accession>
<reference evidence="3" key="1">
    <citation type="submission" date="2016-10" db="EMBL/GenBank/DDBJ databases">
        <authorList>
            <person name="Varghese N."/>
            <person name="Submissions S."/>
        </authorList>
    </citation>
    <scope>NUCLEOTIDE SEQUENCE [LARGE SCALE GENOMIC DNA]</scope>
    <source>
        <strain evidence="3">DSM 40318</strain>
    </source>
</reference>
<protein>
    <recommendedName>
        <fullName evidence="4">Major facilitator superfamily (MFS) profile domain-containing protein</fullName>
    </recommendedName>
</protein>
<dbReference type="Proteomes" id="UP000198609">
    <property type="component" value="Unassembled WGS sequence"/>
</dbReference>